<comment type="caution">
    <text evidence="1">The sequence shown here is derived from an EMBL/GenBank/DDBJ whole genome shotgun (WGS) entry which is preliminary data.</text>
</comment>
<dbReference type="Gene3D" id="3.40.630.30">
    <property type="match status" value="1"/>
</dbReference>
<dbReference type="GO" id="GO:0016740">
    <property type="term" value="F:transferase activity"/>
    <property type="evidence" value="ECO:0007669"/>
    <property type="project" value="UniProtKB-KW"/>
</dbReference>
<organism evidence="1 2">
    <name type="scientific">Pedobacter cryoconitis</name>
    <dbReference type="NCBI Taxonomy" id="188932"/>
    <lineage>
        <taxon>Bacteria</taxon>
        <taxon>Pseudomonadati</taxon>
        <taxon>Bacteroidota</taxon>
        <taxon>Sphingobacteriia</taxon>
        <taxon>Sphingobacteriales</taxon>
        <taxon>Sphingobacteriaceae</taxon>
        <taxon>Pedobacter</taxon>
    </lineage>
</organism>
<dbReference type="RefSeq" id="WP_221270743.1">
    <property type="nucleotide sequence ID" value="NZ_JACHCF010000013.1"/>
</dbReference>
<reference evidence="1 2" key="1">
    <citation type="submission" date="2020-08" db="EMBL/GenBank/DDBJ databases">
        <title>Genomic Encyclopedia of Type Strains, Phase IV (KMG-V): Genome sequencing to study the core and pangenomes of soil and plant-associated prokaryotes.</title>
        <authorList>
            <person name="Whitman W."/>
        </authorList>
    </citation>
    <scope>NUCLEOTIDE SEQUENCE [LARGE SCALE GENOMIC DNA]</scope>
    <source>
        <strain evidence="1 2">MP7CTX6</strain>
    </source>
</reference>
<evidence type="ECO:0000313" key="1">
    <source>
        <dbReference type="EMBL" id="MBB5623520.1"/>
    </source>
</evidence>
<dbReference type="Proteomes" id="UP000537718">
    <property type="component" value="Unassembled WGS sequence"/>
</dbReference>
<dbReference type="InterPro" id="IPR016181">
    <property type="entry name" value="Acyl_CoA_acyltransferase"/>
</dbReference>
<sequence length="60" mass="7311">MEFTLYLRLGAKEEGVIRYERIMPDGRKRNSVRYSIIEEEWPEVKQLLVEKMQKIRNINI</sequence>
<name>A0A7W8YXU6_9SPHI</name>
<evidence type="ECO:0000313" key="2">
    <source>
        <dbReference type="Proteomes" id="UP000537718"/>
    </source>
</evidence>
<dbReference type="PANTHER" id="PTHR43610:SF1">
    <property type="entry name" value="N-ACETYLTRANSFERASE DOMAIN-CONTAINING PROTEIN"/>
    <property type="match status" value="1"/>
</dbReference>
<dbReference type="EMBL" id="JACHCF010000013">
    <property type="protein sequence ID" value="MBB5623520.1"/>
    <property type="molecule type" value="Genomic_DNA"/>
</dbReference>
<proteinExistence type="predicted"/>
<protein>
    <submittedName>
        <fullName evidence="1">RimJ/RimL family protein N-acetyltransferase</fullName>
    </submittedName>
</protein>
<dbReference type="PANTHER" id="PTHR43610">
    <property type="entry name" value="BLL6696 PROTEIN"/>
    <property type="match status" value="1"/>
</dbReference>
<dbReference type="AlphaFoldDB" id="A0A7W8YXU6"/>
<accession>A0A7W8YXU6</accession>
<dbReference type="SUPFAM" id="SSF55729">
    <property type="entry name" value="Acyl-CoA N-acyltransferases (Nat)"/>
    <property type="match status" value="1"/>
</dbReference>
<gene>
    <name evidence="1" type="ORF">HDE69_004606</name>
</gene>
<keyword evidence="1" id="KW-0808">Transferase</keyword>